<dbReference type="InterPro" id="IPR011701">
    <property type="entry name" value="MFS"/>
</dbReference>
<evidence type="ECO:0000256" key="5">
    <source>
        <dbReference type="SAM" id="Phobius"/>
    </source>
</evidence>
<feature type="transmembrane region" description="Helical" evidence="5">
    <location>
        <begin position="441"/>
        <end position="462"/>
    </location>
</feature>
<feature type="transmembrane region" description="Helical" evidence="5">
    <location>
        <begin position="417"/>
        <end position="435"/>
    </location>
</feature>
<feature type="transmembrane region" description="Helical" evidence="5">
    <location>
        <begin position="117"/>
        <end position="139"/>
    </location>
</feature>
<evidence type="ECO:0000313" key="7">
    <source>
        <dbReference type="RefSeq" id="XP_027201217.1"/>
    </source>
</evidence>
<dbReference type="FunCoup" id="A0A6P6Y742">
    <property type="interactions" value="76"/>
</dbReference>
<evidence type="ECO:0000256" key="3">
    <source>
        <dbReference type="ARBA" id="ARBA00022989"/>
    </source>
</evidence>
<keyword evidence="2 5" id="KW-0812">Transmembrane</keyword>
<dbReference type="PANTHER" id="PTHR23507">
    <property type="entry name" value="ZGC:174356"/>
    <property type="match status" value="1"/>
</dbReference>
<evidence type="ECO:0000313" key="6">
    <source>
        <dbReference type="Proteomes" id="UP000515146"/>
    </source>
</evidence>
<dbReference type="OMA" id="YAYCSAT"/>
<dbReference type="InParanoid" id="A0A6P6Y742"/>
<dbReference type="Gene3D" id="1.20.1250.20">
    <property type="entry name" value="MFS general substrate transporter like domains"/>
    <property type="match status" value="1"/>
</dbReference>
<keyword evidence="3 5" id="KW-1133">Transmembrane helix</keyword>
<organism evidence="6 7">
    <name type="scientific">Dermatophagoides pteronyssinus</name>
    <name type="common">European house dust mite</name>
    <dbReference type="NCBI Taxonomy" id="6956"/>
    <lineage>
        <taxon>Eukaryota</taxon>
        <taxon>Metazoa</taxon>
        <taxon>Ecdysozoa</taxon>
        <taxon>Arthropoda</taxon>
        <taxon>Chelicerata</taxon>
        <taxon>Arachnida</taxon>
        <taxon>Acari</taxon>
        <taxon>Acariformes</taxon>
        <taxon>Sarcoptiformes</taxon>
        <taxon>Astigmata</taxon>
        <taxon>Psoroptidia</taxon>
        <taxon>Analgoidea</taxon>
        <taxon>Pyroglyphidae</taxon>
        <taxon>Dermatophagoidinae</taxon>
        <taxon>Dermatophagoides</taxon>
    </lineage>
</organism>
<proteinExistence type="predicted"/>
<dbReference type="OrthoDB" id="7786246at2759"/>
<feature type="transmembrane region" description="Helical" evidence="5">
    <location>
        <begin position="390"/>
        <end position="410"/>
    </location>
</feature>
<dbReference type="RefSeq" id="XP_027201217.1">
    <property type="nucleotide sequence ID" value="XM_027345416.1"/>
</dbReference>
<dbReference type="InterPro" id="IPR036259">
    <property type="entry name" value="MFS_trans_sf"/>
</dbReference>
<dbReference type="GO" id="GO:0016020">
    <property type="term" value="C:membrane"/>
    <property type="evidence" value="ECO:0007669"/>
    <property type="project" value="UniProtKB-SubCell"/>
</dbReference>
<dbReference type="PANTHER" id="PTHR23507:SF1">
    <property type="entry name" value="FI18259P1-RELATED"/>
    <property type="match status" value="1"/>
</dbReference>
<keyword evidence="4 5" id="KW-0472">Membrane</keyword>
<dbReference type="SUPFAM" id="SSF103473">
    <property type="entry name" value="MFS general substrate transporter"/>
    <property type="match status" value="1"/>
</dbReference>
<dbReference type="Pfam" id="PF07690">
    <property type="entry name" value="MFS_1"/>
    <property type="match status" value="1"/>
</dbReference>
<evidence type="ECO:0000256" key="4">
    <source>
        <dbReference type="ARBA" id="ARBA00023136"/>
    </source>
</evidence>
<dbReference type="AlphaFoldDB" id="A0A6P6Y742"/>
<feature type="transmembrane region" description="Helical" evidence="5">
    <location>
        <begin position="21"/>
        <end position="43"/>
    </location>
</feature>
<protein>
    <submittedName>
        <fullName evidence="7">Uncharacterized protein LOC113795224</fullName>
    </submittedName>
</protein>
<accession>A0A6P6Y742</accession>
<feature type="transmembrane region" description="Helical" evidence="5">
    <location>
        <begin position="474"/>
        <end position="496"/>
    </location>
</feature>
<feature type="transmembrane region" description="Helical" evidence="5">
    <location>
        <begin position="145"/>
        <end position="171"/>
    </location>
</feature>
<feature type="transmembrane region" description="Helical" evidence="5">
    <location>
        <begin position="86"/>
        <end position="105"/>
    </location>
</feature>
<evidence type="ECO:0000256" key="2">
    <source>
        <dbReference type="ARBA" id="ARBA00022692"/>
    </source>
</evidence>
<evidence type="ECO:0000256" key="1">
    <source>
        <dbReference type="ARBA" id="ARBA00004141"/>
    </source>
</evidence>
<gene>
    <name evidence="7" type="primary">LOC113795224</name>
</gene>
<feature type="transmembrane region" description="Helical" evidence="5">
    <location>
        <begin position="348"/>
        <end position="370"/>
    </location>
</feature>
<reference evidence="7" key="1">
    <citation type="submission" date="2025-08" db="UniProtKB">
        <authorList>
            <consortium name="RefSeq"/>
        </authorList>
    </citation>
    <scope>IDENTIFICATION</scope>
    <source>
        <strain evidence="7">Airmid</strain>
    </source>
</reference>
<feature type="transmembrane region" description="Helical" evidence="5">
    <location>
        <begin position="508"/>
        <end position="531"/>
    </location>
</feature>
<dbReference type="Proteomes" id="UP000515146">
    <property type="component" value="Unplaced"/>
</dbReference>
<sequence>MDEETKKLSWHHYVNIRQLRVEPFILLYMIGYSLSAMAVSQLVQDKLCRVDYDQSSIFCISINSADFDHGGETIKSNIIKDATYITLYRTLLSTLPCIIWALFLGPWSDNYVNGRKYIMIVGAIAAALESIILIINASLFDLSGYYVLLSFIPSAFTGGIVATLMAIYAYCSATSDKYTRSTRFAIVEICFWIAQPIGSFIGGQILGDGDQNTKFQLYNYIPVFVVSLCAHIAAIIWAILVIDEQQSLLDLPQPIRSSHPLPFEIDQPDVEPGVPVTCINSDREEILTPNESMNESYAMNSSLISFNGISQRSRLIWNEFLNIFHLDHVSRLWRTLIRQRSHWGREQIWILFFSTAFLLLVYLNTTFVLWSYVEKLFSWPPKFYSNITSMTAIGTLILMGLVLPIFVHILQYGDLRLALLGVLSLMGQCILRGSWQHETGLYLSFIAGTLAPLSVIGIRSRLSKIIENDERGKLFALLAIVEAVTPGIASLFYSIIFTSTIDVYPGLVFQVAAFILLIPLLAIIFIDTYCIHDYDKSSSSSSDR</sequence>
<keyword evidence="6" id="KW-1185">Reference proteome</keyword>
<dbReference type="KEGG" id="dpte:113795224"/>
<comment type="subcellular location">
    <subcellularLocation>
        <location evidence="1">Membrane</location>
        <topology evidence="1">Multi-pass membrane protein</topology>
    </subcellularLocation>
</comment>
<dbReference type="GO" id="GO:0022857">
    <property type="term" value="F:transmembrane transporter activity"/>
    <property type="evidence" value="ECO:0007669"/>
    <property type="project" value="InterPro"/>
</dbReference>
<feature type="transmembrane region" description="Helical" evidence="5">
    <location>
        <begin position="217"/>
        <end position="242"/>
    </location>
</feature>
<name>A0A6P6Y742_DERPT</name>
<feature type="transmembrane region" description="Helical" evidence="5">
    <location>
        <begin position="183"/>
        <end position="205"/>
    </location>
</feature>